<evidence type="ECO:0000313" key="3">
    <source>
        <dbReference type="EMBL" id="SHG94201.1"/>
    </source>
</evidence>
<protein>
    <submittedName>
        <fullName evidence="3">Capsular polysaccharide transport system permease protein</fullName>
    </submittedName>
</protein>
<feature type="region of interest" description="Disordered" evidence="1">
    <location>
        <begin position="109"/>
        <end position="138"/>
    </location>
</feature>
<dbReference type="RefSeq" id="WP_072900305.1">
    <property type="nucleotide sequence ID" value="NZ_FQXB01000001.1"/>
</dbReference>
<feature type="compositionally biased region" description="Polar residues" evidence="1">
    <location>
        <begin position="109"/>
        <end position="121"/>
    </location>
</feature>
<dbReference type="STRING" id="1508389.SAMN05444003_1644"/>
<feature type="transmembrane region" description="Helical" evidence="2">
    <location>
        <begin position="161"/>
        <end position="184"/>
    </location>
</feature>
<sequence length="523" mass="57677">MTTKPKAKKFRIRRTKTGAAQKPVEQEAASVTEQAQPAEKTTVDIQKEIDAIRREGITGRQLRVARRLAQKKGMAVTSDFDAVRQLREAGLDPFEREALLELVQPDGTTASQKAPSQQLPQTVPAAGQNLPSTQTLSPSERRNVEITTIQKQIAARRRKKLALLFTRLACFVLLPTALVGWYFFTVATPMYSTKSEFVIQTADSGAGAGGLGGLFQGTSIANQQDSITVQSYLTSRAAMLRLDEEHGFKQHFSQDRIDAIQRLPADASNEQAFSVYADKVKIGYDPTEGILKMEVIAADPETSQLFSEALIGYAEEQVDQLTQRLREDQMSGASASYEAAEARRAEALSEWLAIQQEFEIIDPGAETAALLGQISTLEADRQRLQLTLQERLNVARPNEAQVSAIRGQIANIEGLIADIRAQMTNANNSESSLASRNTELRLAEENYTFQTMLVQQALTQMETAQIEANRQVRYLSLGVEPVAPDEATYPKAFQNTLLAFLIFSGVYLMISLTASILREQVSS</sequence>
<dbReference type="GO" id="GO:0005886">
    <property type="term" value="C:plasma membrane"/>
    <property type="evidence" value="ECO:0007669"/>
    <property type="project" value="TreeGrafter"/>
</dbReference>
<name>A0A1M5NXF0_9RHOB</name>
<dbReference type="EMBL" id="FQXB01000001">
    <property type="protein sequence ID" value="SHG94201.1"/>
    <property type="molecule type" value="Genomic_DNA"/>
</dbReference>
<dbReference type="Proteomes" id="UP000184074">
    <property type="component" value="Unassembled WGS sequence"/>
</dbReference>
<feature type="compositionally biased region" description="Polar residues" evidence="1">
    <location>
        <begin position="129"/>
        <end position="138"/>
    </location>
</feature>
<dbReference type="InterPro" id="IPR050445">
    <property type="entry name" value="Bact_polysacc_biosynth/exp"/>
</dbReference>
<evidence type="ECO:0000256" key="1">
    <source>
        <dbReference type="SAM" id="MobiDB-lite"/>
    </source>
</evidence>
<dbReference type="PANTHER" id="PTHR32309">
    <property type="entry name" value="TYROSINE-PROTEIN KINASE"/>
    <property type="match status" value="1"/>
</dbReference>
<dbReference type="AlphaFoldDB" id="A0A1M5NXF0"/>
<evidence type="ECO:0000313" key="4">
    <source>
        <dbReference type="Proteomes" id="UP000184074"/>
    </source>
</evidence>
<dbReference type="GO" id="GO:0004713">
    <property type="term" value="F:protein tyrosine kinase activity"/>
    <property type="evidence" value="ECO:0007669"/>
    <property type="project" value="TreeGrafter"/>
</dbReference>
<keyword evidence="2" id="KW-1133">Transmembrane helix</keyword>
<gene>
    <name evidence="3" type="ORF">SAMN05444003_1644</name>
</gene>
<keyword evidence="4" id="KW-1185">Reference proteome</keyword>
<proteinExistence type="predicted"/>
<organism evidence="3 4">
    <name type="scientific">Cognatiyoonia sediminum</name>
    <dbReference type="NCBI Taxonomy" id="1508389"/>
    <lineage>
        <taxon>Bacteria</taxon>
        <taxon>Pseudomonadati</taxon>
        <taxon>Pseudomonadota</taxon>
        <taxon>Alphaproteobacteria</taxon>
        <taxon>Rhodobacterales</taxon>
        <taxon>Paracoccaceae</taxon>
        <taxon>Cognatiyoonia</taxon>
    </lineage>
</organism>
<reference evidence="3 4" key="1">
    <citation type="submission" date="2016-11" db="EMBL/GenBank/DDBJ databases">
        <authorList>
            <person name="Jaros S."/>
            <person name="Januszkiewicz K."/>
            <person name="Wedrychowicz H."/>
        </authorList>
    </citation>
    <scope>NUCLEOTIDE SEQUENCE [LARGE SCALE GENOMIC DNA]</scope>
    <source>
        <strain evidence="3 4">DSM 28715</strain>
    </source>
</reference>
<keyword evidence="2" id="KW-0472">Membrane</keyword>
<accession>A0A1M5NXF0</accession>
<keyword evidence="2" id="KW-0812">Transmembrane</keyword>
<dbReference type="OrthoDB" id="7810642at2"/>
<dbReference type="PANTHER" id="PTHR32309:SF13">
    <property type="entry name" value="FERRIC ENTEROBACTIN TRANSPORT PROTEIN FEPE"/>
    <property type="match status" value="1"/>
</dbReference>
<evidence type="ECO:0000256" key="2">
    <source>
        <dbReference type="SAM" id="Phobius"/>
    </source>
</evidence>
<feature type="compositionally biased region" description="Basic residues" evidence="1">
    <location>
        <begin position="1"/>
        <end position="16"/>
    </location>
</feature>
<feature type="region of interest" description="Disordered" evidence="1">
    <location>
        <begin position="1"/>
        <end position="42"/>
    </location>
</feature>
<feature type="transmembrane region" description="Helical" evidence="2">
    <location>
        <begin position="497"/>
        <end position="517"/>
    </location>
</feature>